<evidence type="ECO:0000256" key="5">
    <source>
        <dbReference type="ARBA" id="ARBA00022884"/>
    </source>
</evidence>
<comment type="caution">
    <text evidence="9">The sequence shown here is derived from an EMBL/GenBank/DDBJ whole genome shotgun (WGS) entry which is preliminary data.</text>
</comment>
<dbReference type="Pfam" id="PF01423">
    <property type="entry name" value="LSM"/>
    <property type="match status" value="1"/>
</dbReference>
<evidence type="ECO:0000256" key="2">
    <source>
        <dbReference type="ARBA" id="ARBA00006850"/>
    </source>
</evidence>
<organism evidence="9 10">
    <name type="scientific">Cutaneotrichosporon spelunceum</name>
    <dbReference type="NCBI Taxonomy" id="1672016"/>
    <lineage>
        <taxon>Eukaryota</taxon>
        <taxon>Fungi</taxon>
        <taxon>Dikarya</taxon>
        <taxon>Basidiomycota</taxon>
        <taxon>Agaricomycotina</taxon>
        <taxon>Tremellomycetes</taxon>
        <taxon>Trichosporonales</taxon>
        <taxon>Trichosporonaceae</taxon>
        <taxon>Cutaneotrichosporon</taxon>
    </lineage>
</organism>
<keyword evidence="5" id="KW-0694">RNA-binding</keyword>
<feature type="domain" description="Sm" evidence="8">
    <location>
        <begin position="364"/>
        <end position="438"/>
    </location>
</feature>
<dbReference type="PANTHER" id="PTHR15588">
    <property type="entry name" value="LSM1"/>
    <property type="match status" value="1"/>
</dbReference>
<evidence type="ECO:0000256" key="4">
    <source>
        <dbReference type="ARBA" id="ARBA00022664"/>
    </source>
</evidence>
<reference evidence="9" key="1">
    <citation type="journal article" date="2023" name="BMC Genomics">
        <title>Chromosome-level genome assemblies of Cutaneotrichosporon spp. (Trichosporonales, Basidiomycota) reveal imbalanced evolution between nucleotide sequences and chromosome synteny.</title>
        <authorList>
            <person name="Kobayashi Y."/>
            <person name="Kayamori A."/>
            <person name="Aoki K."/>
            <person name="Shiwa Y."/>
            <person name="Matsutani M."/>
            <person name="Fujita N."/>
            <person name="Sugita T."/>
            <person name="Iwasaki W."/>
            <person name="Tanaka N."/>
            <person name="Takashima M."/>
        </authorList>
    </citation>
    <scope>NUCLEOTIDE SEQUENCE</scope>
    <source>
        <strain evidence="9">HIS016</strain>
    </source>
</reference>
<feature type="region of interest" description="Disordered" evidence="7">
    <location>
        <begin position="201"/>
        <end position="238"/>
    </location>
</feature>
<feature type="compositionally biased region" description="Basic and acidic residues" evidence="7">
    <location>
        <begin position="208"/>
        <end position="226"/>
    </location>
</feature>
<dbReference type="CDD" id="cd11655">
    <property type="entry name" value="rap1_myb-like"/>
    <property type="match status" value="1"/>
</dbReference>
<dbReference type="GO" id="GO:0000932">
    <property type="term" value="C:P-body"/>
    <property type="evidence" value="ECO:0007669"/>
    <property type="project" value="UniProtKB-SubCell"/>
</dbReference>
<comment type="subcellular location">
    <subcellularLocation>
        <location evidence="1">Cytoplasm</location>
        <location evidence="1">P-body</location>
    </subcellularLocation>
</comment>
<dbReference type="SMART" id="SM00651">
    <property type="entry name" value="Sm"/>
    <property type="match status" value="1"/>
</dbReference>
<evidence type="ECO:0000256" key="1">
    <source>
        <dbReference type="ARBA" id="ARBA00004201"/>
    </source>
</evidence>
<evidence type="ECO:0000313" key="9">
    <source>
        <dbReference type="EMBL" id="GMK56575.1"/>
    </source>
</evidence>
<dbReference type="PANTHER" id="PTHR15588:SF8">
    <property type="entry name" value="U6 SNRNA-ASSOCIATED SM-LIKE PROTEIN LSM1"/>
    <property type="match status" value="1"/>
</dbReference>
<evidence type="ECO:0000313" key="10">
    <source>
        <dbReference type="Proteomes" id="UP001222932"/>
    </source>
</evidence>
<dbReference type="InterPro" id="IPR044642">
    <property type="entry name" value="PTHR15588"/>
</dbReference>
<evidence type="ECO:0000256" key="6">
    <source>
        <dbReference type="ARBA" id="ARBA00023274"/>
    </source>
</evidence>
<dbReference type="GO" id="GO:1990904">
    <property type="term" value="C:ribonucleoprotein complex"/>
    <property type="evidence" value="ECO:0007669"/>
    <property type="project" value="UniProtKB-KW"/>
</dbReference>
<dbReference type="CDD" id="cd01728">
    <property type="entry name" value="LSm1"/>
    <property type="match status" value="1"/>
</dbReference>
<gene>
    <name evidence="9" type="ORF">CspeluHIS016_0304150</name>
</gene>
<protein>
    <recommendedName>
        <fullName evidence="8">Sm domain-containing protein</fullName>
    </recommendedName>
</protein>
<dbReference type="Gene3D" id="2.30.30.100">
    <property type="match status" value="1"/>
</dbReference>
<evidence type="ECO:0000256" key="3">
    <source>
        <dbReference type="ARBA" id="ARBA00022490"/>
    </source>
</evidence>
<dbReference type="SUPFAM" id="SSF50182">
    <property type="entry name" value="Sm-like ribonucleoproteins"/>
    <property type="match status" value="1"/>
</dbReference>
<dbReference type="InterPro" id="IPR047575">
    <property type="entry name" value="Sm"/>
</dbReference>
<dbReference type="EMBL" id="BTCM01000003">
    <property type="protein sequence ID" value="GMK56575.1"/>
    <property type="molecule type" value="Genomic_DNA"/>
</dbReference>
<dbReference type="InterPro" id="IPR034104">
    <property type="entry name" value="Lsm1"/>
</dbReference>
<dbReference type="GO" id="GO:0003729">
    <property type="term" value="F:mRNA binding"/>
    <property type="evidence" value="ECO:0007669"/>
    <property type="project" value="TreeGrafter"/>
</dbReference>
<comment type="similarity">
    <text evidence="2">Belongs to the snRNP Sm proteins family.</text>
</comment>
<proteinExistence type="inferred from homology"/>
<dbReference type="GO" id="GO:0006397">
    <property type="term" value="P:mRNA processing"/>
    <property type="evidence" value="ECO:0007669"/>
    <property type="project" value="UniProtKB-KW"/>
</dbReference>
<keyword evidence="3" id="KW-0963">Cytoplasm</keyword>
<dbReference type="InterPro" id="IPR001163">
    <property type="entry name" value="Sm_dom_euk/arc"/>
</dbReference>
<dbReference type="GO" id="GO:1990726">
    <property type="term" value="C:Lsm1-7-Pat1 complex"/>
    <property type="evidence" value="ECO:0007669"/>
    <property type="project" value="TreeGrafter"/>
</dbReference>
<evidence type="ECO:0000259" key="8">
    <source>
        <dbReference type="PROSITE" id="PS52002"/>
    </source>
</evidence>
<reference evidence="9" key="2">
    <citation type="submission" date="2023-06" db="EMBL/GenBank/DDBJ databases">
        <authorList>
            <person name="Kobayashi Y."/>
            <person name="Kayamori A."/>
            <person name="Aoki K."/>
            <person name="Shiwa Y."/>
            <person name="Fujita N."/>
            <person name="Sugita T."/>
            <person name="Iwasaki W."/>
            <person name="Tanaka N."/>
            <person name="Takashima M."/>
        </authorList>
    </citation>
    <scope>NUCLEOTIDE SEQUENCE</scope>
    <source>
        <strain evidence="9">HIS016</strain>
    </source>
</reference>
<dbReference type="GO" id="GO:0000290">
    <property type="term" value="P:deadenylation-dependent decapping of nuclear-transcribed mRNA"/>
    <property type="evidence" value="ECO:0007669"/>
    <property type="project" value="TreeGrafter"/>
</dbReference>
<dbReference type="PROSITE" id="PS52002">
    <property type="entry name" value="SM"/>
    <property type="match status" value="1"/>
</dbReference>
<keyword evidence="10" id="KW-1185">Reference proteome</keyword>
<sequence>MGGEDAVLLADTTIDGADETTVILPSPRTRQYVEDYTDGTTLFPWPDMPIFIVSTAAGGKVVRRISNAHVIVIPHDPEPGILNALSEVKPVQDSSASVVKPHWVSRTFFDGYAEGSEASSVPLKWKNVETAVADLGDADLRLDLLIMLEREGALLVPFDDCKVCVVPAGHPYLEETPTAYEHLRFLPPDAVFEHLGIRRPRKQMRPGPVERESIEPARAEPSRSQDRTLAQRSATVARGRQEFTAKDRDYLARYLANACPDEKGRTSKRLYISLVGRTAMRPVDAWGWAAHHPAEGWRQHYRMYNKQPWRDGTLLHDLIEHYVDVAIDSDLLTEEERRKKRRNTNYQPHRHGGQSRMDALIQFTTSGSLVDLVDKKVLVMLRDGRKLIGVLRSYDQFANFLLESTVERLHLGQEFADTDIVLLIRGENVVALGEIDLIAEDEVPLRQISEDEMKAKIKEFEHRRERDNAIKDRVMASIGFVSDRHEGDAY</sequence>
<accession>A0AAD3TU83</accession>
<evidence type="ECO:0000256" key="7">
    <source>
        <dbReference type="SAM" id="MobiDB-lite"/>
    </source>
</evidence>
<dbReference type="Proteomes" id="UP001222932">
    <property type="component" value="Unassembled WGS sequence"/>
</dbReference>
<dbReference type="AlphaFoldDB" id="A0AAD3TU83"/>
<dbReference type="Gene3D" id="1.10.10.60">
    <property type="entry name" value="Homeodomain-like"/>
    <property type="match status" value="1"/>
</dbReference>
<keyword evidence="6" id="KW-0687">Ribonucleoprotein</keyword>
<name>A0AAD3TU83_9TREE</name>
<keyword evidence="4" id="KW-0507">mRNA processing</keyword>
<dbReference type="InterPro" id="IPR010920">
    <property type="entry name" value="LSM_dom_sf"/>
</dbReference>